<dbReference type="EMBL" id="HE580267">
    <property type="protein sequence ID" value="CCD22909.1"/>
    <property type="molecule type" value="Genomic_DNA"/>
</dbReference>
<dbReference type="InterPro" id="IPR013939">
    <property type="entry name" value="Regulatory_Dfp1/Him1"/>
</dbReference>
<evidence type="ECO:0000313" key="4">
    <source>
        <dbReference type="EMBL" id="CCD22909.1"/>
    </source>
</evidence>
<dbReference type="RefSeq" id="XP_003668152.1">
    <property type="nucleotide sequence ID" value="XM_003668104.1"/>
</dbReference>
<dbReference type="OrthoDB" id="21380at2759"/>
<dbReference type="GeneID" id="11495498"/>
<keyword evidence="5" id="KW-1185">Reference proteome</keyword>
<dbReference type="InterPro" id="IPR036420">
    <property type="entry name" value="BRCT_dom_sf"/>
</dbReference>
<reference evidence="4 5" key="1">
    <citation type="journal article" date="2011" name="Proc. Natl. Acad. Sci. U.S.A.">
        <title>Evolutionary erosion of yeast sex chromosomes by mating-type switching accidents.</title>
        <authorList>
            <person name="Gordon J.L."/>
            <person name="Armisen D."/>
            <person name="Proux-Wera E."/>
            <person name="Oheigeartaigh S.S."/>
            <person name="Byrne K.P."/>
            <person name="Wolfe K.H."/>
        </authorList>
    </citation>
    <scope>NUCLEOTIDE SEQUENCE [LARGE SCALE GENOMIC DNA]</scope>
    <source>
        <strain evidence="5">ATCC 10597 / BCRC 20456 / CBS 421 / NBRC 0211 / NRRL Y-12639</strain>
    </source>
</reference>
<evidence type="ECO:0000256" key="1">
    <source>
        <dbReference type="SAM" id="MobiDB-lite"/>
    </source>
</evidence>
<dbReference type="Proteomes" id="UP000000689">
    <property type="component" value="Chromosome 1"/>
</dbReference>
<dbReference type="InterPro" id="IPR055116">
    <property type="entry name" value="DBF4_BRCT"/>
</dbReference>
<accession>G0W521</accession>
<dbReference type="KEGG" id="ndi:NDAI_0A07550"/>
<dbReference type="AlphaFoldDB" id="G0W521"/>
<protein>
    <submittedName>
        <fullName evidence="4">Uncharacterized protein</fullName>
    </submittedName>
</protein>
<dbReference type="STRING" id="1071378.G0W521"/>
<proteinExistence type="predicted"/>
<feature type="region of interest" description="Disordered" evidence="1">
    <location>
        <begin position="69"/>
        <end position="88"/>
    </location>
</feature>
<dbReference type="eggNOG" id="KOG4139">
    <property type="taxonomic scope" value="Eukaryota"/>
</dbReference>
<dbReference type="HOGENOM" id="CLU_573749_0_0_1"/>
<dbReference type="Gene3D" id="3.40.50.10190">
    <property type="entry name" value="BRCT domain"/>
    <property type="match status" value="1"/>
</dbReference>
<organism evidence="4 5">
    <name type="scientific">Naumovozyma dairenensis (strain ATCC 10597 / BCRC 20456 / CBS 421 / NBRC 0211 / NRRL Y-12639)</name>
    <name type="common">Saccharomyces dairenensis</name>
    <dbReference type="NCBI Taxonomy" id="1071378"/>
    <lineage>
        <taxon>Eukaryota</taxon>
        <taxon>Fungi</taxon>
        <taxon>Dikarya</taxon>
        <taxon>Ascomycota</taxon>
        <taxon>Saccharomycotina</taxon>
        <taxon>Saccharomycetes</taxon>
        <taxon>Saccharomycetales</taxon>
        <taxon>Saccharomycetaceae</taxon>
        <taxon>Naumovozyma</taxon>
    </lineage>
</organism>
<feature type="domain" description="Regulatory subunit Dfp1/Him1 central region" evidence="2">
    <location>
        <begin position="238"/>
        <end position="302"/>
    </location>
</feature>
<evidence type="ECO:0000313" key="5">
    <source>
        <dbReference type="Proteomes" id="UP000000689"/>
    </source>
</evidence>
<dbReference type="OMA" id="VWSISAN"/>
<feature type="domain" description="DBF4 BRCT" evidence="3">
    <location>
        <begin position="122"/>
        <end position="219"/>
    </location>
</feature>
<gene>
    <name evidence="4" type="primary">NDAI0A07550</name>
    <name evidence="4" type="ordered locus">NDAI_0A07550</name>
</gene>
<dbReference type="Pfam" id="PF22437">
    <property type="entry name" value="DBF4_BRCT"/>
    <property type="match status" value="1"/>
</dbReference>
<sequence>MSDSEDDSLYERAQLSSITIVDLSSENLVHDDQGCPLKPIGENEEITVPIPKRHVWSISANIVGKRQIDKERGDGLDQAEDERPRKYSRQISGAVIKDPIHCCNDILTRSNPQTKEEELLLWQLKWKKILKEETVIYFDTKYPTSSMNRSIKMKLDKKKNMLKNKFLCLNTKIMPYFDNTVTLILSERPFSAMPELFQAFENRSIKVWDYEKALRFFQKLEIDVSYVMSFNFKGVPLGRDNSDSKSEIFYLREFRPYLYIYDFQQIWAPLVKVEWDPKHFSNMNALPYPTLKYGTYGSCPFVDDGRNNRHAVMWIVRRYERDMNKKKYAMRLRQLYCNRAKPLKVSSIPPIIPHTTMDSKKCVERLRKERDVLTLAKKHQEQNNTSLSDVYFDSNLVRGINELSIPDQHFAEIIGEHHASGFSNANTNTCNKKIGMDTETPIQAQASSQKASLRLQHEEFYARIDSLIELVRRRCR</sequence>
<evidence type="ECO:0000259" key="3">
    <source>
        <dbReference type="Pfam" id="PF22437"/>
    </source>
</evidence>
<evidence type="ECO:0000259" key="2">
    <source>
        <dbReference type="Pfam" id="PF08630"/>
    </source>
</evidence>
<dbReference type="Pfam" id="PF08630">
    <property type="entry name" value="Dfp1_Him1_M"/>
    <property type="match status" value="1"/>
</dbReference>
<name>G0W521_NAUDC</name>
<feature type="compositionally biased region" description="Basic and acidic residues" evidence="1">
    <location>
        <begin position="69"/>
        <end position="85"/>
    </location>
</feature>